<dbReference type="Proteomes" id="UP001140094">
    <property type="component" value="Unassembled WGS sequence"/>
</dbReference>
<proteinExistence type="predicted"/>
<protein>
    <submittedName>
        <fullName evidence="1">Uncharacterized protein</fullName>
    </submittedName>
</protein>
<evidence type="ECO:0000313" key="1">
    <source>
        <dbReference type="EMBL" id="KAJ2798569.1"/>
    </source>
</evidence>
<sequence length="224" mass="23732">MSRLAEGVALAIETAYSQHVVQGDTDCDLAPLACAALFHGRNTPLLFGQRVRDLLESGDTVQVYSNISCDDADGIGIYSHLDSDDEYPVIIDYACNAGGECVFVPLSEETAAATAGNASTSLASANTAIMQQSATTSVAALVVALAARVSMKHTSHTGSVLSVGNIDMSSVGRLVSRAPLKARFINVLVHPPLLRAFMGFCTLPSEMALKSLLYVLDVERFRHV</sequence>
<dbReference type="AlphaFoldDB" id="A0A9W8HQU5"/>
<dbReference type="EMBL" id="JANBUO010001364">
    <property type="protein sequence ID" value="KAJ2798569.1"/>
    <property type="molecule type" value="Genomic_DNA"/>
</dbReference>
<keyword evidence="2" id="KW-1185">Reference proteome</keyword>
<reference evidence="1" key="1">
    <citation type="submission" date="2022-07" db="EMBL/GenBank/DDBJ databases">
        <title>Phylogenomic reconstructions and comparative analyses of Kickxellomycotina fungi.</title>
        <authorList>
            <person name="Reynolds N.K."/>
            <person name="Stajich J.E."/>
            <person name="Barry K."/>
            <person name="Grigoriev I.V."/>
            <person name="Crous P."/>
            <person name="Smith M.E."/>
        </authorList>
    </citation>
    <scope>NUCLEOTIDE SEQUENCE</scope>
    <source>
        <strain evidence="1">NRRL 1565</strain>
    </source>
</reference>
<comment type="caution">
    <text evidence="1">The sequence shown here is derived from an EMBL/GenBank/DDBJ whole genome shotgun (WGS) entry which is preliminary data.</text>
</comment>
<name>A0A9W8HQU5_9FUNG</name>
<gene>
    <name evidence="1" type="ORF">H4R20_004773</name>
</gene>
<accession>A0A9W8HQU5</accession>
<evidence type="ECO:0000313" key="2">
    <source>
        <dbReference type="Proteomes" id="UP001140094"/>
    </source>
</evidence>
<organism evidence="1 2">
    <name type="scientific">Coemansia guatemalensis</name>
    <dbReference type="NCBI Taxonomy" id="2761395"/>
    <lineage>
        <taxon>Eukaryota</taxon>
        <taxon>Fungi</taxon>
        <taxon>Fungi incertae sedis</taxon>
        <taxon>Zoopagomycota</taxon>
        <taxon>Kickxellomycotina</taxon>
        <taxon>Kickxellomycetes</taxon>
        <taxon>Kickxellales</taxon>
        <taxon>Kickxellaceae</taxon>
        <taxon>Coemansia</taxon>
    </lineage>
</organism>